<keyword evidence="3" id="KW-1185">Reference proteome</keyword>
<evidence type="ECO:0000256" key="1">
    <source>
        <dbReference type="SAM" id="MobiDB-lite"/>
    </source>
</evidence>
<sequence length="71" mass="7974">MAIDQPRDFDGNRRGRTGGNGFDIGERHGPIRVVLRANTLLHRRPSSKSLRSPCKGDIDTSKRADIIIYEL</sequence>
<protein>
    <submittedName>
        <fullName evidence="2">Uncharacterized protein</fullName>
    </submittedName>
</protein>
<dbReference type="AlphaFoldDB" id="A0A6H5H557"/>
<feature type="non-terminal residue" evidence="2">
    <location>
        <position position="71"/>
    </location>
</feature>
<feature type="region of interest" description="Disordered" evidence="1">
    <location>
        <begin position="1"/>
        <end position="25"/>
    </location>
</feature>
<organism evidence="2 3">
    <name type="scientific">Nesidiocoris tenuis</name>
    <dbReference type="NCBI Taxonomy" id="355587"/>
    <lineage>
        <taxon>Eukaryota</taxon>
        <taxon>Metazoa</taxon>
        <taxon>Ecdysozoa</taxon>
        <taxon>Arthropoda</taxon>
        <taxon>Hexapoda</taxon>
        <taxon>Insecta</taxon>
        <taxon>Pterygota</taxon>
        <taxon>Neoptera</taxon>
        <taxon>Paraneoptera</taxon>
        <taxon>Hemiptera</taxon>
        <taxon>Heteroptera</taxon>
        <taxon>Panheteroptera</taxon>
        <taxon>Cimicomorpha</taxon>
        <taxon>Miridae</taxon>
        <taxon>Dicyphina</taxon>
        <taxon>Nesidiocoris</taxon>
    </lineage>
</organism>
<name>A0A6H5H557_9HEMI</name>
<evidence type="ECO:0000313" key="2">
    <source>
        <dbReference type="EMBL" id="CAB0010554.1"/>
    </source>
</evidence>
<dbReference type="Proteomes" id="UP000479000">
    <property type="component" value="Unassembled WGS sequence"/>
</dbReference>
<evidence type="ECO:0000313" key="3">
    <source>
        <dbReference type="Proteomes" id="UP000479000"/>
    </source>
</evidence>
<reference evidence="2 3" key="1">
    <citation type="submission" date="2020-02" db="EMBL/GenBank/DDBJ databases">
        <authorList>
            <person name="Ferguson B K."/>
        </authorList>
    </citation>
    <scope>NUCLEOTIDE SEQUENCE [LARGE SCALE GENOMIC DNA]</scope>
</reference>
<accession>A0A6H5H557</accession>
<gene>
    <name evidence="2" type="ORF">NTEN_LOCUS15595</name>
</gene>
<proteinExistence type="predicted"/>
<feature type="compositionally biased region" description="Basic and acidic residues" evidence="1">
    <location>
        <begin position="1"/>
        <end position="13"/>
    </location>
</feature>
<dbReference type="EMBL" id="CADCXU010023054">
    <property type="protein sequence ID" value="CAB0010554.1"/>
    <property type="molecule type" value="Genomic_DNA"/>
</dbReference>